<dbReference type="InterPro" id="IPR042095">
    <property type="entry name" value="SUMF_sf"/>
</dbReference>
<dbReference type="InterPro" id="IPR005532">
    <property type="entry name" value="SUMF_dom"/>
</dbReference>
<feature type="chain" id="PRO_5014752787" description="Sulfatase-modifying factor enzyme-like domain-containing protein" evidence="1">
    <location>
        <begin position="26"/>
        <end position="416"/>
    </location>
</feature>
<dbReference type="Proteomes" id="UP000238348">
    <property type="component" value="Chromosome"/>
</dbReference>
<dbReference type="EMBL" id="CP012673">
    <property type="protein sequence ID" value="AUX42465.1"/>
    <property type="molecule type" value="Genomic_DNA"/>
</dbReference>
<organism evidence="3 4">
    <name type="scientific">Sorangium cellulosum</name>
    <name type="common">Polyangium cellulosum</name>
    <dbReference type="NCBI Taxonomy" id="56"/>
    <lineage>
        <taxon>Bacteria</taxon>
        <taxon>Pseudomonadati</taxon>
        <taxon>Myxococcota</taxon>
        <taxon>Polyangia</taxon>
        <taxon>Polyangiales</taxon>
        <taxon>Polyangiaceae</taxon>
        <taxon>Sorangium</taxon>
    </lineage>
</organism>
<accession>A0A2L0ET53</accession>
<keyword evidence="1" id="KW-0732">Signal</keyword>
<name>A0A2L0ET53_SORCE</name>
<feature type="signal peptide" evidence="1">
    <location>
        <begin position="1"/>
        <end position="25"/>
    </location>
</feature>
<evidence type="ECO:0000259" key="2">
    <source>
        <dbReference type="Pfam" id="PF03781"/>
    </source>
</evidence>
<dbReference type="InterPro" id="IPR016187">
    <property type="entry name" value="CTDL_fold"/>
</dbReference>
<dbReference type="InterPro" id="IPR051043">
    <property type="entry name" value="Sulfatase_Mod_Factor_Kinase"/>
</dbReference>
<dbReference type="AlphaFoldDB" id="A0A2L0ET53"/>
<proteinExistence type="predicted"/>
<sequence length="416" mass="44202">MLPVMGGRRRSAAATVWLWAAAAAACGGCTQILGADWDKYQDGAAAGGAGATGAGGCSNGEPQCPDDTPQPCDEQGEGGDACAGQTCVDGECAAACAPEERRCLDGHPQTCDERGQWQPEDDCPSSMPVCNGGTCAGLSCDGLDTTCGPDGDESCCAGAPVPAGSFDRENDSAYPATVSAFVLDRFEVTVGRFRKFVEAYPGSRPAAGAGQHPKLEESGWPAGWNDILPDNAEELKESLKCAPDRQTWTDEAGSNELLPINCVSWYEAFAFCAWDGGRLPTETEWNYAAAGGDEQRIYPWSSEEPDASHAVYGCTGHGDRMCTFDDIQPVGSRSTKGDGRWKHADLSGSMWEWVLDRYADHTNPCRDCANMDETTAPVVRGGGWGAEATDLRSYTRYEADPLVHEQGIGFRCARTP</sequence>
<feature type="domain" description="Sulfatase-modifying factor enzyme-like" evidence="2">
    <location>
        <begin position="166"/>
        <end position="414"/>
    </location>
</feature>
<dbReference type="GO" id="GO:0120147">
    <property type="term" value="F:formylglycine-generating oxidase activity"/>
    <property type="evidence" value="ECO:0007669"/>
    <property type="project" value="TreeGrafter"/>
</dbReference>
<dbReference type="Pfam" id="PF03781">
    <property type="entry name" value="FGE-sulfatase"/>
    <property type="match status" value="1"/>
</dbReference>
<evidence type="ECO:0000256" key="1">
    <source>
        <dbReference type="SAM" id="SignalP"/>
    </source>
</evidence>
<evidence type="ECO:0000313" key="4">
    <source>
        <dbReference type="Proteomes" id="UP000238348"/>
    </source>
</evidence>
<protein>
    <recommendedName>
        <fullName evidence="2">Sulfatase-modifying factor enzyme-like domain-containing protein</fullName>
    </recommendedName>
</protein>
<dbReference type="PANTHER" id="PTHR23150">
    <property type="entry name" value="SULFATASE MODIFYING FACTOR 1, 2"/>
    <property type="match status" value="1"/>
</dbReference>
<evidence type="ECO:0000313" key="3">
    <source>
        <dbReference type="EMBL" id="AUX42465.1"/>
    </source>
</evidence>
<reference evidence="3 4" key="1">
    <citation type="submission" date="2015-09" db="EMBL/GenBank/DDBJ databases">
        <title>Sorangium comparison.</title>
        <authorList>
            <person name="Zaburannyi N."/>
            <person name="Bunk B."/>
            <person name="Overmann J."/>
            <person name="Mueller R."/>
        </authorList>
    </citation>
    <scope>NUCLEOTIDE SEQUENCE [LARGE SCALE GENOMIC DNA]</scope>
    <source>
        <strain evidence="3 4">So ce26</strain>
    </source>
</reference>
<dbReference type="PANTHER" id="PTHR23150:SF19">
    <property type="entry name" value="FORMYLGLYCINE-GENERATING ENZYME"/>
    <property type="match status" value="1"/>
</dbReference>
<gene>
    <name evidence="3" type="ORF">SOCE26_038980</name>
</gene>
<dbReference type="Gene3D" id="3.90.1580.10">
    <property type="entry name" value="paralog of FGE (formylglycine-generating enzyme)"/>
    <property type="match status" value="1"/>
</dbReference>
<dbReference type="SUPFAM" id="SSF56436">
    <property type="entry name" value="C-type lectin-like"/>
    <property type="match status" value="1"/>
</dbReference>